<keyword evidence="3" id="KW-0233">DNA recombination</keyword>
<dbReference type="PANTHER" id="PTHR30349:SF41">
    <property type="entry name" value="INTEGRASE_RECOMBINASE PROTEIN MJ0367-RELATED"/>
    <property type="match status" value="1"/>
</dbReference>
<gene>
    <name evidence="6" type="ORF">BJ986_002256</name>
</gene>
<dbReference type="EMBL" id="JACCAB010000001">
    <property type="protein sequence ID" value="NYG07769.1"/>
    <property type="molecule type" value="Genomic_DNA"/>
</dbReference>
<dbReference type="PROSITE" id="PS51898">
    <property type="entry name" value="TYR_RECOMBINASE"/>
    <property type="match status" value="1"/>
</dbReference>
<dbReference type="RefSeq" id="WP_179422069.1">
    <property type="nucleotide sequence ID" value="NZ_JACCAB010000001.1"/>
</dbReference>
<proteinExistence type="inferred from homology"/>
<dbReference type="GO" id="GO:0003677">
    <property type="term" value="F:DNA binding"/>
    <property type="evidence" value="ECO:0007669"/>
    <property type="project" value="UniProtKB-KW"/>
</dbReference>
<dbReference type="SUPFAM" id="SSF56349">
    <property type="entry name" value="DNA breaking-rejoining enzymes"/>
    <property type="match status" value="1"/>
</dbReference>
<dbReference type="AlphaFoldDB" id="A0A852WG78"/>
<dbReference type="PANTHER" id="PTHR30349">
    <property type="entry name" value="PHAGE INTEGRASE-RELATED"/>
    <property type="match status" value="1"/>
</dbReference>
<evidence type="ECO:0000313" key="6">
    <source>
        <dbReference type="EMBL" id="NYG07769.1"/>
    </source>
</evidence>
<evidence type="ECO:0000313" key="7">
    <source>
        <dbReference type="Proteomes" id="UP000573599"/>
    </source>
</evidence>
<evidence type="ECO:0000256" key="3">
    <source>
        <dbReference type="ARBA" id="ARBA00023172"/>
    </source>
</evidence>
<keyword evidence="7" id="KW-1185">Reference proteome</keyword>
<sequence length="327" mass="37149">MAHMGDLYADELRPIHLDRWFAHLRGPHVDSKGRLREPIGAGGFNAYLARVRPFLTWMYLNDLIDRDYGKTLRRMRRPHRIRLQLDQQQVRALLEDAATPRDRALIAVGFFTAMRQSELRSIRLGDLNMDAGTVFFHVWKSDTEDVLPLSPELRSELARWLPEYERSVRRDHGRGLLPSDYLVPSRLRGRYGSRLSVVEGLARPTATDRALNPGRPAAKPSLIVKEGLRRLGLPDRGQGLHTLRRSAARQIFDALVETRRYDGALRVVQALLHHRTLETTEEYIGLSTEAVTRDDFLRSAVLLGMPTQPTLASVPPGPLGLPSTRRP</sequence>
<evidence type="ECO:0000256" key="2">
    <source>
        <dbReference type="ARBA" id="ARBA00023125"/>
    </source>
</evidence>
<feature type="domain" description="Tyr recombinase" evidence="5">
    <location>
        <begin position="80"/>
        <end position="302"/>
    </location>
</feature>
<dbReference type="Proteomes" id="UP000573599">
    <property type="component" value="Unassembled WGS sequence"/>
</dbReference>
<evidence type="ECO:0000259" key="5">
    <source>
        <dbReference type="PROSITE" id="PS51898"/>
    </source>
</evidence>
<keyword evidence="2" id="KW-0238">DNA-binding</keyword>
<dbReference type="Pfam" id="PF00589">
    <property type="entry name" value="Phage_integrase"/>
    <property type="match status" value="1"/>
</dbReference>
<comment type="caution">
    <text evidence="6">The sequence shown here is derived from an EMBL/GenBank/DDBJ whole genome shotgun (WGS) entry which is preliminary data.</text>
</comment>
<evidence type="ECO:0000256" key="4">
    <source>
        <dbReference type="SAM" id="MobiDB-lite"/>
    </source>
</evidence>
<name>A0A852WG78_9MICO</name>
<dbReference type="GO" id="GO:0006310">
    <property type="term" value="P:DNA recombination"/>
    <property type="evidence" value="ECO:0007669"/>
    <property type="project" value="UniProtKB-KW"/>
</dbReference>
<dbReference type="Gene3D" id="1.10.443.10">
    <property type="entry name" value="Intergrase catalytic core"/>
    <property type="match status" value="1"/>
</dbReference>
<organism evidence="6 7">
    <name type="scientific">Pedococcus badiiscoriae</name>
    <dbReference type="NCBI Taxonomy" id="642776"/>
    <lineage>
        <taxon>Bacteria</taxon>
        <taxon>Bacillati</taxon>
        <taxon>Actinomycetota</taxon>
        <taxon>Actinomycetes</taxon>
        <taxon>Micrococcales</taxon>
        <taxon>Intrasporangiaceae</taxon>
        <taxon>Pedococcus</taxon>
    </lineage>
</organism>
<feature type="region of interest" description="Disordered" evidence="4">
    <location>
        <begin position="308"/>
        <end position="327"/>
    </location>
</feature>
<dbReference type="InterPro" id="IPR050090">
    <property type="entry name" value="Tyrosine_recombinase_XerCD"/>
</dbReference>
<dbReference type="InterPro" id="IPR011010">
    <property type="entry name" value="DNA_brk_join_enz"/>
</dbReference>
<evidence type="ECO:0000256" key="1">
    <source>
        <dbReference type="ARBA" id="ARBA00008857"/>
    </source>
</evidence>
<reference evidence="6 7" key="1">
    <citation type="submission" date="2020-07" db="EMBL/GenBank/DDBJ databases">
        <title>Sequencing the genomes of 1000 actinobacteria strains.</title>
        <authorList>
            <person name="Klenk H.-P."/>
        </authorList>
    </citation>
    <scope>NUCLEOTIDE SEQUENCE [LARGE SCALE GENOMIC DNA]</scope>
    <source>
        <strain evidence="6 7">DSM 23987</strain>
    </source>
</reference>
<protein>
    <submittedName>
        <fullName evidence="6">Integrase</fullName>
    </submittedName>
</protein>
<dbReference type="InterPro" id="IPR013762">
    <property type="entry name" value="Integrase-like_cat_sf"/>
</dbReference>
<dbReference type="GO" id="GO:0015074">
    <property type="term" value="P:DNA integration"/>
    <property type="evidence" value="ECO:0007669"/>
    <property type="project" value="InterPro"/>
</dbReference>
<dbReference type="InterPro" id="IPR002104">
    <property type="entry name" value="Integrase_catalytic"/>
</dbReference>
<comment type="similarity">
    <text evidence="1">Belongs to the 'phage' integrase family.</text>
</comment>
<accession>A0A852WG78</accession>